<dbReference type="GO" id="GO:0016747">
    <property type="term" value="F:acyltransferase activity, transferring groups other than amino-acyl groups"/>
    <property type="evidence" value="ECO:0007669"/>
    <property type="project" value="InterPro"/>
</dbReference>
<dbReference type="PANTHER" id="PTHR43792:SF13">
    <property type="entry name" value="ACETYLTRANSFERASE"/>
    <property type="match status" value="1"/>
</dbReference>
<sequence>MTTPRVRLAFLGDEVYALLQRGDLASASRRSQLELPQAFVTSESWLWPIFRAKIAADPAAESVVVRAIVDIETNVVVGHAGFHAPPDARGMLEVGYTVLEAHRRRGFATSTVSLLLQEAAERGASVVRASISPENIASLAVVRGLGFVHVGQQIDDEDGLELIYERSPEPESTLPPSP</sequence>
<dbReference type="EMBL" id="FUYG01000002">
    <property type="protein sequence ID" value="SKA86260.1"/>
    <property type="molecule type" value="Genomic_DNA"/>
</dbReference>
<keyword evidence="4" id="KW-1185">Reference proteome</keyword>
<keyword evidence="3" id="KW-0808">Transferase</keyword>
<dbReference type="RefSeq" id="WP_044438672.1">
    <property type="nucleotide sequence ID" value="NZ_FUYG01000002.1"/>
</dbReference>
<dbReference type="Proteomes" id="UP000032503">
    <property type="component" value="Unassembled WGS sequence"/>
</dbReference>
<dbReference type="InterPro" id="IPR000182">
    <property type="entry name" value="GNAT_dom"/>
</dbReference>
<evidence type="ECO:0000313" key="2">
    <source>
        <dbReference type="EMBL" id="KJC65505.1"/>
    </source>
</evidence>
<proteinExistence type="predicted"/>
<dbReference type="EMBL" id="JYFC01000001">
    <property type="protein sequence ID" value="KJC65505.1"/>
    <property type="molecule type" value="Genomic_DNA"/>
</dbReference>
<gene>
    <name evidence="3" type="ORF">SAMN06295879_0899</name>
    <name evidence="2" type="ORF">TZ00_01230</name>
</gene>
<dbReference type="SUPFAM" id="SSF55729">
    <property type="entry name" value="Acyl-CoA N-acyltransferases (Nat)"/>
    <property type="match status" value="1"/>
</dbReference>
<dbReference type="Pfam" id="PF13302">
    <property type="entry name" value="Acetyltransf_3"/>
    <property type="match status" value="1"/>
</dbReference>
<evidence type="ECO:0000313" key="4">
    <source>
        <dbReference type="Proteomes" id="UP000032503"/>
    </source>
</evidence>
<dbReference type="PANTHER" id="PTHR43792">
    <property type="entry name" value="GNAT FAMILY, PUTATIVE (AFU_ORTHOLOGUE AFUA_3G00765)-RELATED-RELATED"/>
    <property type="match status" value="1"/>
</dbReference>
<name>A0A1T4X9J4_9MICO</name>
<dbReference type="InterPro" id="IPR051531">
    <property type="entry name" value="N-acetyltransferase"/>
</dbReference>
<protein>
    <submittedName>
        <fullName evidence="3">Protein N-acetyltransferase, RimJ/RimL family</fullName>
    </submittedName>
</protein>
<dbReference type="InterPro" id="IPR016181">
    <property type="entry name" value="Acyl_CoA_acyltransferase"/>
</dbReference>
<reference evidence="2" key="2">
    <citation type="submission" date="2015-02" db="EMBL/GenBank/DDBJ databases">
        <authorList>
            <person name="Vasilyev I.Y."/>
            <person name="Siniagina M.N."/>
            <person name="Malanin S.Y."/>
            <person name="Boulygina E.A."/>
            <person name="Grygoryeva T.V."/>
            <person name="Yarullina D.R."/>
            <person name="Ilinskaya O.N."/>
        </authorList>
    </citation>
    <scope>NUCLEOTIDE SEQUENCE</scope>
    <source>
        <strain evidence="2">VKM Ac-1804</strain>
    </source>
</reference>
<feature type="domain" description="N-acetyltransferase" evidence="1">
    <location>
        <begin position="14"/>
        <end position="169"/>
    </location>
</feature>
<dbReference type="Proteomes" id="UP000189735">
    <property type="component" value="Unassembled WGS sequence"/>
</dbReference>
<reference evidence="5" key="3">
    <citation type="submission" date="2017-02" db="EMBL/GenBank/DDBJ databases">
        <authorList>
            <person name="Varghese N."/>
            <person name="Submissions S."/>
        </authorList>
    </citation>
    <scope>NUCLEOTIDE SEQUENCE [LARGE SCALE GENOMIC DNA]</scope>
    <source>
        <strain evidence="5">VKM Ac-2052</strain>
    </source>
</reference>
<reference evidence="2 4" key="1">
    <citation type="journal article" date="2001" name="Int. J. Syst. Evol. Microbiol.">
        <title>Agreia bicolorata gen. nov., sp. nov., to accommodate actinobacteria isolated from narrow reed grass infected by the nematode Heteroanguina graminophila.</title>
        <authorList>
            <person name="Evtushenko L.I."/>
            <person name="Dorofeeva L.V."/>
            <person name="Dobrovolskaya T.G."/>
            <person name="Streshinskaya G.M."/>
            <person name="Subbotin S.A."/>
            <person name="Tiedje J.M."/>
        </authorList>
    </citation>
    <scope>NUCLEOTIDE SEQUENCE [LARGE SCALE GENOMIC DNA]</scope>
    <source>
        <strain evidence="2 4">VKM Ac-1804</strain>
    </source>
</reference>
<dbReference type="CDD" id="cd04301">
    <property type="entry name" value="NAT_SF"/>
    <property type="match status" value="1"/>
</dbReference>
<dbReference type="AlphaFoldDB" id="A0A1T4X9J4"/>
<accession>A0A1T4X9J4</accession>
<evidence type="ECO:0000259" key="1">
    <source>
        <dbReference type="PROSITE" id="PS51186"/>
    </source>
</evidence>
<reference evidence="3" key="4">
    <citation type="submission" date="2017-02" db="EMBL/GenBank/DDBJ databases">
        <authorList>
            <person name="Peterson S.W."/>
        </authorList>
    </citation>
    <scope>NUCLEOTIDE SEQUENCE [LARGE SCALE GENOMIC DNA]</scope>
    <source>
        <strain evidence="3">VKM Ac-2052</strain>
    </source>
</reference>
<dbReference type="Gene3D" id="3.40.630.30">
    <property type="match status" value="1"/>
</dbReference>
<dbReference type="PROSITE" id="PS51186">
    <property type="entry name" value="GNAT"/>
    <property type="match status" value="1"/>
</dbReference>
<evidence type="ECO:0000313" key="3">
    <source>
        <dbReference type="EMBL" id="SKA86260.1"/>
    </source>
</evidence>
<organism evidence="3 5">
    <name type="scientific">Agreia bicolorata</name>
    <dbReference type="NCBI Taxonomy" id="110935"/>
    <lineage>
        <taxon>Bacteria</taxon>
        <taxon>Bacillati</taxon>
        <taxon>Actinomycetota</taxon>
        <taxon>Actinomycetes</taxon>
        <taxon>Micrococcales</taxon>
        <taxon>Microbacteriaceae</taxon>
        <taxon>Agreia</taxon>
    </lineage>
</organism>
<evidence type="ECO:0000313" key="5">
    <source>
        <dbReference type="Proteomes" id="UP000189735"/>
    </source>
</evidence>